<accession>A0A7L9J455</accession>
<sequence length="50" mass="5515">MRELDVRVTALEARLGDLEPLRLAVFDALTAGMTPEQITAVIARVVEAHR</sequence>
<organism evidence="1 2">
    <name type="scientific">Janibacter indicus</name>
    <dbReference type="NCBI Taxonomy" id="857417"/>
    <lineage>
        <taxon>Bacteria</taxon>
        <taxon>Bacillati</taxon>
        <taxon>Actinomycetota</taxon>
        <taxon>Actinomycetes</taxon>
        <taxon>Micrococcales</taxon>
        <taxon>Intrasporangiaceae</taxon>
        <taxon>Janibacter</taxon>
    </lineage>
</organism>
<evidence type="ECO:0000313" key="1">
    <source>
        <dbReference type="EMBL" id="QOK24144.1"/>
    </source>
</evidence>
<name>A0A7L9J455_9MICO</name>
<dbReference type="RefSeq" id="WP_192911976.1">
    <property type="nucleotide sequence ID" value="NZ_CP062789.1"/>
</dbReference>
<dbReference type="Proteomes" id="UP000593998">
    <property type="component" value="Chromosome"/>
</dbReference>
<protein>
    <submittedName>
        <fullName evidence="1">Uncharacterized protein</fullName>
    </submittedName>
</protein>
<proteinExistence type="predicted"/>
<gene>
    <name evidence="1" type="ORF">IGS73_07210</name>
</gene>
<dbReference type="AlphaFoldDB" id="A0A7L9J455"/>
<dbReference type="EMBL" id="CP062789">
    <property type="protein sequence ID" value="QOK24144.1"/>
    <property type="molecule type" value="Genomic_DNA"/>
</dbReference>
<reference evidence="1 2" key="1">
    <citation type="submission" date="2020-10" db="EMBL/GenBank/DDBJ databases">
        <title>Janibacter indicus TT2 genome sequence.</title>
        <authorList>
            <person name="Lee K."/>
            <person name="Ganzorig M."/>
        </authorList>
    </citation>
    <scope>NUCLEOTIDE SEQUENCE [LARGE SCALE GENOMIC DNA]</scope>
    <source>
        <strain evidence="1 2">TT2</strain>
    </source>
</reference>
<evidence type="ECO:0000313" key="2">
    <source>
        <dbReference type="Proteomes" id="UP000593998"/>
    </source>
</evidence>